<proteinExistence type="predicted"/>
<dbReference type="InterPro" id="IPR021139">
    <property type="entry name" value="NYN"/>
</dbReference>
<feature type="compositionally biased region" description="Basic and acidic residues" evidence="1">
    <location>
        <begin position="291"/>
        <end position="417"/>
    </location>
</feature>
<evidence type="ECO:0000313" key="4">
    <source>
        <dbReference type="Proteomes" id="UP000216020"/>
    </source>
</evidence>
<dbReference type="Pfam" id="PF01936">
    <property type="entry name" value="NYN"/>
    <property type="match status" value="1"/>
</dbReference>
<feature type="compositionally biased region" description="Basic residues" evidence="1">
    <location>
        <begin position="650"/>
        <end position="662"/>
    </location>
</feature>
<feature type="domain" description="HTH OST-type" evidence="2">
    <location>
        <begin position="197"/>
        <end position="273"/>
    </location>
</feature>
<feature type="region of interest" description="Disordered" evidence="1">
    <location>
        <begin position="581"/>
        <end position="668"/>
    </location>
</feature>
<dbReference type="InterPro" id="IPR025605">
    <property type="entry name" value="OST-HTH/LOTUS_dom"/>
</dbReference>
<feature type="region of interest" description="Disordered" evidence="1">
    <location>
        <begin position="534"/>
        <end position="568"/>
    </location>
</feature>
<feature type="region of interest" description="Disordered" evidence="1">
    <location>
        <begin position="164"/>
        <end position="193"/>
    </location>
</feature>
<dbReference type="CDD" id="cd10146">
    <property type="entry name" value="LabA_like_C"/>
    <property type="match status" value="1"/>
</dbReference>
<dbReference type="Proteomes" id="UP000216020">
    <property type="component" value="Unassembled WGS sequence"/>
</dbReference>
<evidence type="ECO:0000259" key="2">
    <source>
        <dbReference type="PROSITE" id="PS51644"/>
    </source>
</evidence>
<keyword evidence="4" id="KW-1185">Reference proteome</keyword>
<dbReference type="PANTHER" id="PTHR35811">
    <property type="entry name" value="SLR1870 PROTEIN"/>
    <property type="match status" value="1"/>
</dbReference>
<dbReference type="GO" id="GO:0004540">
    <property type="term" value="F:RNA nuclease activity"/>
    <property type="evidence" value="ECO:0007669"/>
    <property type="project" value="InterPro"/>
</dbReference>
<dbReference type="CDD" id="cd11297">
    <property type="entry name" value="PIN_LabA-like_N_1"/>
    <property type="match status" value="1"/>
</dbReference>
<accession>A0A261SJS4</accession>
<name>A0A261SJS4_9BORD</name>
<dbReference type="EMBL" id="NEVM01000001">
    <property type="protein sequence ID" value="OZI37688.1"/>
    <property type="molecule type" value="Genomic_DNA"/>
</dbReference>
<sequence length="668" mass="71427">MAASHENVSMALFCDFENVALGVRDANYEKLDIRLVLEKLLLKGSIVIKKAYCDWDRYKGFKAAMHEANFELIEIPHVRQSGKNSADIRLVVDALDLCYTKSHLDTFVIISGDSDFSPLVSKLRENAKYVIGVGVKQSTSDLLIANCDEFIFYDDLVRETQRSAAARRDARDNGASRRSPEDERRRKEEMDARRSKAIELAVETFDALVAERGDSGKIWASALKDAIKRRKPDFNESYYGFRAFGNLLDEARARGLLETGRDEKSGTFVYRSAGAVDAAGSGESDSQPARNEGRGESRNDNRGNDGRNEGRSEGRGDGRRKGRERGAGNERRDETRNDQRDDARSDHRDDARNERSERGDETRHERRGDARAQRGEEAESDEGHAGAGEQEARIPGQREGRRASRRDRADREWRGAAEADGIAPQPPTSDTEIAALDSPFLPTGAPADTGLMDDPTPVAQDAAAAQEADAKPNRKRHPVPARTAKAAAKKAAQDAARQTSASDPFAPSPIVDDAVASETAGNAAAVDTAVPAADAATVAEAPAAKTTAGRRGAGRRTSAAKKSAGRVADVADVADATNAADANAAAANVTDARSAAAKPRNAATGGSRRGAATAAAPAGASQALRPEAARAAQAETPDAAAGDAPPASKRAPRKTATRARRPRKDDAA</sequence>
<protein>
    <recommendedName>
        <fullName evidence="2">HTH OST-type domain-containing protein</fullName>
    </recommendedName>
</protein>
<feature type="region of interest" description="Disordered" evidence="1">
    <location>
        <begin position="276"/>
        <end position="513"/>
    </location>
</feature>
<evidence type="ECO:0000256" key="1">
    <source>
        <dbReference type="SAM" id="MobiDB-lite"/>
    </source>
</evidence>
<dbReference type="PANTHER" id="PTHR35811:SF1">
    <property type="entry name" value="HTH OST-TYPE DOMAIN-CONTAINING PROTEIN"/>
    <property type="match status" value="1"/>
</dbReference>
<gene>
    <name evidence="3" type="ORF">CAL29_04675</name>
</gene>
<comment type="caution">
    <text evidence="3">The sequence shown here is derived from an EMBL/GenBank/DDBJ whole genome shotgun (WGS) entry which is preliminary data.</text>
</comment>
<dbReference type="PROSITE" id="PS51644">
    <property type="entry name" value="HTH_OST"/>
    <property type="match status" value="1"/>
</dbReference>
<dbReference type="Gene3D" id="3.40.50.1010">
    <property type="entry name" value="5'-nuclease"/>
    <property type="match status" value="1"/>
</dbReference>
<dbReference type="OrthoDB" id="9783963at2"/>
<dbReference type="AlphaFoldDB" id="A0A261SJS4"/>
<dbReference type="RefSeq" id="WP_094851789.1">
    <property type="nucleotide sequence ID" value="NZ_NEVM01000001.1"/>
</dbReference>
<reference evidence="4" key="1">
    <citation type="submission" date="2017-05" db="EMBL/GenBank/DDBJ databases">
        <title>Complete and WGS of Bordetella genogroups.</title>
        <authorList>
            <person name="Spilker T."/>
            <person name="Lipuma J."/>
        </authorList>
    </citation>
    <scope>NUCLEOTIDE SEQUENCE [LARGE SCALE GENOMIC DNA]</scope>
    <source>
        <strain evidence="4">AU16122</strain>
    </source>
</reference>
<evidence type="ECO:0000313" key="3">
    <source>
        <dbReference type="EMBL" id="OZI37688.1"/>
    </source>
</evidence>
<feature type="compositionally biased region" description="Low complexity" evidence="1">
    <location>
        <begin position="481"/>
        <end position="499"/>
    </location>
</feature>
<feature type="compositionally biased region" description="Low complexity" evidence="1">
    <location>
        <begin position="581"/>
        <end position="648"/>
    </location>
</feature>
<organism evidence="3 4">
    <name type="scientific">Bordetella genomosp. 10</name>
    <dbReference type="NCBI Taxonomy" id="1416804"/>
    <lineage>
        <taxon>Bacteria</taxon>
        <taxon>Pseudomonadati</taxon>
        <taxon>Pseudomonadota</taxon>
        <taxon>Betaproteobacteria</taxon>
        <taxon>Burkholderiales</taxon>
        <taxon>Alcaligenaceae</taxon>
        <taxon>Bordetella</taxon>
    </lineage>
</organism>